<gene>
    <name evidence="3" type="ORF">FRZ61_31500</name>
</gene>
<dbReference type="InterPro" id="IPR050312">
    <property type="entry name" value="IolE/XylAMocC-like"/>
</dbReference>
<dbReference type="InterPro" id="IPR036237">
    <property type="entry name" value="Xyl_isomerase-like_sf"/>
</dbReference>
<dbReference type="OrthoDB" id="9780241at2"/>
<protein>
    <recommendedName>
        <fullName evidence="2">Xylose isomerase-like TIM barrel domain-containing protein</fullName>
    </recommendedName>
</protein>
<keyword evidence="4" id="KW-1185">Reference proteome</keyword>
<dbReference type="PANTHER" id="PTHR12110">
    <property type="entry name" value="HYDROXYPYRUVATE ISOMERASE"/>
    <property type="match status" value="1"/>
</dbReference>
<feature type="region of interest" description="Disordered" evidence="1">
    <location>
        <begin position="296"/>
        <end position="317"/>
    </location>
</feature>
<dbReference type="SUPFAM" id="SSF51658">
    <property type="entry name" value="Xylose isomerase-like"/>
    <property type="match status" value="1"/>
</dbReference>
<accession>A0A5J6N2K6</accession>
<feature type="domain" description="Xylose isomerase-like TIM barrel" evidence="2">
    <location>
        <begin position="94"/>
        <end position="236"/>
    </location>
</feature>
<evidence type="ECO:0000259" key="2">
    <source>
        <dbReference type="Pfam" id="PF01261"/>
    </source>
</evidence>
<dbReference type="PANTHER" id="PTHR12110:SF53">
    <property type="entry name" value="BLR5974 PROTEIN"/>
    <property type="match status" value="1"/>
</dbReference>
<dbReference type="Gene3D" id="3.20.20.150">
    <property type="entry name" value="Divalent-metal-dependent TIM barrel enzymes"/>
    <property type="match status" value="1"/>
</dbReference>
<dbReference type="Pfam" id="PF01261">
    <property type="entry name" value="AP_endonuc_2"/>
    <property type="match status" value="1"/>
</dbReference>
<evidence type="ECO:0000256" key="1">
    <source>
        <dbReference type="SAM" id="MobiDB-lite"/>
    </source>
</evidence>
<reference evidence="3 4" key="1">
    <citation type="submission" date="2019-08" db="EMBL/GenBank/DDBJ databases">
        <title>Hyperibacter terrae gen. nov., sp. nov. and Hyperibacter viscosus sp. nov., two new members in the family Rhodospirillaceae isolated from the rhizosphere of Hypericum perforatum.</title>
        <authorList>
            <person name="Noviana Z."/>
        </authorList>
    </citation>
    <scope>NUCLEOTIDE SEQUENCE [LARGE SCALE GENOMIC DNA]</scope>
    <source>
        <strain evidence="3 4">R5959</strain>
    </source>
</reference>
<dbReference type="RefSeq" id="WP_151118630.1">
    <property type="nucleotide sequence ID" value="NZ_CP042582.1"/>
</dbReference>
<organism evidence="3 4">
    <name type="scientific">Hypericibacter adhaerens</name>
    <dbReference type="NCBI Taxonomy" id="2602016"/>
    <lineage>
        <taxon>Bacteria</taxon>
        <taxon>Pseudomonadati</taxon>
        <taxon>Pseudomonadota</taxon>
        <taxon>Alphaproteobacteria</taxon>
        <taxon>Rhodospirillales</taxon>
        <taxon>Dongiaceae</taxon>
        <taxon>Hypericibacter</taxon>
    </lineage>
</organism>
<evidence type="ECO:0000313" key="4">
    <source>
        <dbReference type="Proteomes" id="UP000325797"/>
    </source>
</evidence>
<dbReference type="InterPro" id="IPR013022">
    <property type="entry name" value="Xyl_isomerase-like_TIM-brl"/>
</dbReference>
<evidence type="ECO:0000313" key="3">
    <source>
        <dbReference type="EMBL" id="QEX23215.1"/>
    </source>
</evidence>
<dbReference type="AlphaFoldDB" id="A0A5J6N2K6"/>
<sequence>MDLDAEAGLKTMLSHNVAPGVSPPRITAAAAERLLERTANPPFFAHSYSFYHNMMHGFSPQDLARFAYEHDLQGVCLHISDGEASSVRRMTPVQRAGFRALLEELGLRLHLEISSTDRKEIDTVVECARSLGAKNLRLYARHEGPLSAVIEKVYRDLAYACECANRYDLQFDYEQHEDLRAGEIAAILARLGDPRMKALFDYSNSLNAYEEPLEALHILAPHIRQAHVKGARKIVEGDGWGQLGVPQGSADDELPGARMLYDLLMLGEREPQVICFALEQEVDYYAPAFRKAGGPADPVIQYREPSETPVDRNKSRDRLLSDERRWAVQQIAWNRSLVASFRALARRMAPERSETERSETDWPRVASLPQAAYGRVV</sequence>
<proteinExistence type="predicted"/>
<dbReference type="Proteomes" id="UP000325797">
    <property type="component" value="Chromosome"/>
</dbReference>
<name>A0A5J6N2K6_9PROT</name>
<dbReference type="KEGG" id="hadh:FRZ61_31500"/>
<feature type="compositionally biased region" description="Basic and acidic residues" evidence="1">
    <location>
        <begin position="304"/>
        <end position="317"/>
    </location>
</feature>
<dbReference type="EMBL" id="CP042582">
    <property type="protein sequence ID" value="QEX23215.1"/>
    <property type="molecule type" value="Genomic_DNA"/>
</dbReference>